<feature type="transmembrane region" description="Helical" evidence="2">
    <location>
        <begin position="915"/>
        <end position="935"/>
    </location>
</feature>
<dbReference type="GO" id="GO:0031956">
    <property type="term" value="F:medium-chain fatty acid-CoA ligase activity"/>
    <property type="evidence" value="ECO:0007669"/>
    <property type="project" value="TreeGrafter"/>
</dbReference>
<keyword evidence="2" id="KW-0472">Membrane</keyword>
<dbReference type="EMBL" id="JBGBPQ010000001">
    <property type="protein sequence ID" value="KAL1529311.1"/>
    <property type="molecule type" value="Genomic_DNA"/>
</dbReference>
<dbReference type="AlphaFoldDB" id="A0AB34K4V0"/>
<feature type="transmembrane region" description="Helical" evidence="2">
    <location>
        <begin position="733"/>
        <end position="753"/>
    </location>
</feature>
<evidence type="ECO:0000256" key="2">
    <source>
        <dbReference type="SAM" id="Phobius"/>
    </source>
</evidence>
<dbReference type="Pfam" id="PF23562">
    <property type="entry name" value="AMP-binding_C_3"/>
    <property type="match status" value="1"/>
</dbReference>
<dbReference type="InterPro" id="IPR020845">
    <property type="entry name" value="AMP-binding_CS"/>
</dbReference>
<dbReference type="PROSITE" id="PS00455">
    <property type="entry name" value="AMP_BINDING"/>
    <property type="match status" value="1"/>
</dbReference>
<dbReference type="Proteomes" id="UP001515480">
    <property type="component" value="Unassembled WGS sequence"/>
</dbReference>
<feature type="transmembrane region" description="Helical" evidence="2">
    <location>
        <begin position="92"/>
        <end position="111"/>
    </location>
</feature>
<protein>
    <recommendedName>
        <fullName evidence="3">AMP-dependent synthetase/ligase domain-containing protein</fullName>
    </recommendedName>
</protein>
<feature type="transmembrane region" description="Helical" evidence="2">
    <location>
        <begin position="672"/>
        <end position="690"/>
    </location>
</feature>
<comment type="caution">
    <text evidence="4">The sequence shown here is derived from an EMBL/GenBank/DDBJ whole genome shotgun (WGS) entry which is preliminary data.</text>
</comment>
<dbReference type="InterPro" id="IPR000873">
    <property type="entry name" value="AMP-dep_synth/lig_dom"/>
</dbReference>
<dbReference type="SUPFAM" id="SSF56801">
    <property type="entry name" value="Acetyl-CoA synthetase-like"/>
    <property type="match status" value="1"/>
</dbReference>
<accession>A0AB34K4V0</accession>
<gene>
    <name evidence="4" type="ORF">AB1Y20_000265</name>
</gene>
<evidence type="ECO:0000313" key="5">
    <source>
        <dbReference type="Proteomes" id="UP001515480"/>
    </source>
</evidence>
<dbReference type="Pfam" id="PF00501">
    <property type="entry name" value="AMP-binding"/>
    <property type="match status" value="1"/>
</dbReference>
<keyword evidence="2" id="KW-1133">Transmembrane helix</keyword>
<dbReference type="PANTHER" id="PTHR43201:SF8">
    <property type="entry name" value="ACYL-COA SYNTHETASE FAMILY MEMBER 3"/>
    <property type="match status" value="1"/>
</dbReference>
<feature type="domain" description="AMP-dependent synthetase/ligase" evidence="3">
    <location>
        <begin position="54"/>
        <end position="409"/>
    </location>
</feature>
<reference evidence="4 5" key="1">
    <citation type="journal article" date="2024" name="Science">
        <title>Giant polyketide synthase enzymes in the biosynthesis of giant marine polyether toxins.</title>
        <authorList>
            <person name="Fallon T.R."/>
            <person name="Shende V.V."/>
            <person name="Wierzbicki I.H."/>
            <person name="Pendleton A.L."/>
            <person name="Watervoot N.F."/>
            <person name="Auber R.P."/>
            <person name="Gonzalez D.J."/>
            <person name="Wisecaver J.H."/>
            <person name="Moore B.S."/>
        </authorList>
    </citation>
    <scope>NUCLEOTIDE SEQUENCE [LARGE SCALE GENOMIC DNA]</scope>
    <source>
        <strain evidence="4 5">12B1</strain>
    </source>
</reference>
<keyword evidence="2" id="KW-0812">Transmembrane</keyword>
<sequence>MAPCRADASAAPRPRTAYGASDRTIPEVLDEQAALLTVKPFLQVWRPAHGVVLTLSFAEVLRRVAAAERALLARGVAHGQRVALLSHPTVPFFLYSLALLGLGAVGVILNWRMAPPALLATLELSQARTLVGSARLAEAARYLQTHSSLPLWWLEPPPQPRAEDSALPALDGAALPPDASSSPPLPPRRPVATDVAVIMFTSGSTSTPKAVPLTHGGLLWNCAQRLRMQPDAFAAPNAGTLSLLPNFHVIGFTNNFLFNLFAGVRCVVQADAGSAPLSARLMLEACACTRPTVLDTVPWLVEELLALLDGGEEEAGCLARLHFILAGGCALNAAVLLPQLRRHGVKVWPHYGQTELGGPALVGGLEGDLAAMRPLPGVRYELEGADGQTGVEEGELVLIGMHSATEGYLPGSNGRRLQGHAPSTAARFYTGDVFRVVEAEDGGEWLVHVCRQDDLLVHSTGEMTNPLPIEAALHAQCAHVASALCLIGQRQPRPFLVIEPKQGVAPDAARAAVIAALPSVNAAQPGYSHLAAAAVLCAHAPLAKSAKGNVVRPLVEAAYTPAMEAVRAGGATDGEGSAADGEPADSIALVDSAAARPSAGGGAGHMYCLAMLHVLLHHNEALWGGGPLCAASAACNPAVRVAHDLLYPVAIPTFLMLAGAKDAHHLTSPLKLATHAALLLAVGALFFYWVPSAAHAFWNRALELEGQRWEHGGKHARQIGARLGATLIHIHTYQWFFFVLAIYKLVAIAAVPFRQRAPYLLPLLTLVLHFASYADVPWPLMRNPVSYRPESNPMASLEEKFLLPVMAKLTPLWPFYAALPLALPAGFPSVLPLQRALERRHVPAAATRALWAALFLSLASIQPYIAAAHPLNLKADTSPMMVAYGCKEEYFRPFNSQDCEGGRPHWAIRFACLDLLHLALVAAMTVGFGACVPRAPSRLSAAGERTLFCYLLHVPLTPLIQSSAVFALLEYASPSPSSYTRGLAVLGYMLAVQLALSRKPSLPSLSMPSYRAVHAQQQQQK</sequence>
<comment type="similarity">
    <text evidence="1">Belongs to the ATP-dependent AMP-binding enzyme family.</text>
</comment>
<organism evidence="4 5">
    <name type="scientific">Prymnesium parvum</name>
    <name type="common">Toxic golden alga</name>
    <dbReference type="NCBI Taxonomy" id="97485"/>
    <lineage>
        <taxon>Eukaryota</taxon>
        <taxon>Haptista</taxon>
        <taxon>Haptophyta</taxon>
        <taxon>Prymnesiophyceae</taxon>
        <taxon>Prymnesiales</taxon>
        <taxon>Prymnesiaceae</taxon>
        <taxon>Prymnesium</taxon>
    </lineage>
</organism>
<feature type="transmembrane region" description="Helical" evidence="2">
    <location>
        <begin position="813"/>
        <end position="833"/>
    </location>
</feature>
<keyword evidence="5" id="KW-1185">Reference proteome</keyword>
<evidence type="ECO:0000256" key="1">
    <source>
        <dbReference type="ARBA" id="ARBA00006432"/>
    </source>
</evidence>
<proteinExistence type="inferred from homology"/>
<dbReference type="GO" id="GO:0006631">
    <property type="term" value="P:fatty acid metabolic process"/>
    <property type="evidence" value="ECO:0007669"/>
    <property type="project" value="TreeGrafter"/>
</dbReference>
<name>A0AB34K4V0_PRYPA</name>
<evidence type="ECO:0000313" key="4">
    <source>
        <dbReference type="EMBL" id="KAL1529311.1"/>
    </source>
</evidence>
<dbReference type="PANTHER" id="PTHR43201">
    <property type="entry name" value="ACYL-COA SYNTHETASE"/>
    <property type="match status" value="1"/>
</dbReference>
<dbReference type="InterPro" id="IPR042099">
    <property type="entry name" value="ANL_N_sf"/>
</dbReference>
<dbReference type="Gene3D" id="3.40.50.12780">
    <property type="entry name" value="N-terminal domain of ligase-like"/>
    <property type="match status" value="1"/>
</dbReference>
<feature type="transmembrane region" description="Helical" evidence="2">
    <location>
        <begin position="845"/>
        <end position="865"/>
    </location>
</feature>
<evidence type="ECO:0000259" key="3">
    <source>
        <dbReference type="Pfam" id="PF00501"/>
    </source>
</evidence>